<dbReference type="RefSeq" id="WP_189199567.1">
    <property type="nucleotide sequence ID" value="NZ_BMQQ01000001.1"/>
</dbReference>
<gene>
    <name evidence="3" type="ORF">GCM10014713_04990</name>
</gene>
<evidence type="ECO:0000259" key="2">
    <source>
        <dbReference type="Pfam" id="PF09992"/>
    </source>
</evidence>
<dbReference type="PANTHER" id="PTHR40446:SF2">
    <property type="entry name" value="N-ACETYLGLUCOSAMINE-1-PHOSPHODIESTER ALPHA-N-ACETYLGLUCOSAMINIDASE"/>
    <property type="match status" value="1"/>
</dbReference>
<proteinExistence type="predicted"/>
<evidence type="ECO:0000256" key="1">
    <source>
        <dbReference type="SAM" id="SignalP"/>
    </source>
</evidence>
<dbReference type="Pfam" id="PF09992">
    <property type="entry name" value="NAGPA"/>
    <property type="match status" value="1"/>
</dbReference>
<reference evidence="3" key="1">
    <citation type="journal article" date="2014" name="Int. J. Syst. Evol. Microbiol.">
        <title>Complete genome sequence of Corynebacterium casei LMG S-19264T (=DSM 44701T), isolated from a smear-ripened cheese.</title>
        <authorList>
            <consortium name="US DOE Joint Genome Institute (JGI-PGF)"/>
            <person name="Walter F."/>
            <person name="Albersmeier A."/>
            <person name="Kalinowski J."/>
            <person name="Ruckert C."/>
        </authorList>
    </citation>
    <scope>NUCLEOTIDE SEQUENCE</scope>
    <source>
        <strain evidence="3">JCM 3172</strain>
    </source>
</reference>
<evidence type="ECO:0000313" key="4">
    <source>
        <dbReference type="Proteomes" id="UP000619486"/>
    </source>
</evidence>
<dbReference type="InterPro" id="IPR018711">
    <property type="entry name" value="NAGPA"/>
</dbReference>
<name>A0A918GXP3_9ACTN</name>
<comment type="caution">
    <text evidence="3">The sequence shown here is derived from an EMBL/GenBank/DDBJ whole genome shotgun (WGS) entry which is preliminary data.</text>
</comment>
<feature type="chain" id="PRO_5037688587" description="Phosphodiester glycosidase domain-containing protein" evidence="1">
    <location>
        <begin position="20"/>
        <end position="410"/>
    </location>
</feature>
<feature type="signal peptide" evidence="1">
    <location>
        <begin position="1"/>
        <end position="19"/>
    </location>
</feature>
<accession>A0A918GXP3</accession>
<dbReference type="PANTHER" id="PTHR40446">
    <property type="entry name" value="N-ACETYLGLUCOSAMINE-1-PHOSPHODIESTER ALPHA-N-ACETYLGLUCOSAMINIDASE"/>
    <property type="match status" value="1"/>
</dbReference>
<keyword evidence="1" id="KW-0732">Signal</keyword>
<evidence type="ECO:0000313" key="3">
    <source>
        <dbReference type="EMBL" id="GGT15219.1"/>
    </source>
</evidence>
<dbReference type="EMBL" id="BMQQ01000001">
    <property type="protein sequence ID" value="GGT15219.1"/>
    <property type="molecule type" value="Genomic_DNA"/>
</dbReference>
<reference evidence="3" key="2">
    <citation type="submission" date="2020-09" db="EMBL/GenBank/DDBJ databases">
        <authorList>
            <person name="Sun Q."/>
            <person name="Ohkuma M."/>
        </authorList>
    </citation>
    <scope>NUCLEOTIDE SEQUENCE</scope>
    <source>
        <strain evidence="3">JCM 3172</strain>
    </source>
</reference>
<sequence>MVTVLLACCALLGAGLAGAAPGVTAEPAGAPPLPKAGRWTPVAPGVRYTAFDSPAAKGPVRAHVLAVDLARRGVVVDLLHPGVVAARAPLSRLADARGAVGGVNGDFFNLSEAQHPGVEATGAPVGPAIAGGRVLKAAVPEGQRFGPRLPPGTSTRDVLGVGFDGRARLDRLTLDGSVSLPAGQLELGGLNQYALPVGSVGLFTPAWGAASRVRATCGTDTDRGAPCSEDTHEVTVRQGRVVAVAGSPGGGQIAEGDQVLVGREAGARALRALSVGDRVAVRHRLLADRARAPFRFAVGGFPVVRGGQPLAGLDTVTAAVRTAAGIRDQGRTLLLLALDGSPAYRGGLSVAEAADLMRSLGSVDAFCLDGGGSSTLVAREPDTQTVTVRNHPSGGAERLVPNGIGVFLRR</sequence>
<protein>
    <recommendedName>
        <fullName evidence="2">Phosphodiester glycosidase domain-containing protein</fullName>
    </recommendedName>
</protein>
<dbReference type="AlphaFoldDB" id="A0A918GXP3"/>
<feature type="domain" description="Phosphodiester glycosidase" evidence="2">
    <location>
        <begin position="233"/>
        <end position="407"/>
    </location>
</feature>
<keyword evidence="4" id="KW-1185">Reference proteome</keyword>
<dbReference type="Proteomes" id="UP000619486">
    <property type="component" value="Unassembled WGS sequence"/>
</dbReference>
<organism evidence="3 4">
    <name type="scientific">Streptomyces purpureus</name>
    <dbReference type="NCBI Taxonomy" id="1951"/>
    <lineage>
        <taxon>Bacteria</taxon>
        <taxon>Bacillati</taxon>
        <taxon>Actinomycetota</taxon>
        <taxon>Actinomycetes</taxon>
        <taxon>Kitasatosporales</taxon>
        <taxon>Streptomycetaceae</taxon>
        <taxon>Streptomyces</taxon>
    </lineage>
</organism>